<evidence type="ECO:0000313" key="3">
    <source>
        <dbReference type="Proteomes" id="UP000689195"/>
    </source>
</evidence>
<feature type="compositionally biased region" description="Polar residues" evidence="1">
    <location>
        <begin position="1"/>
        <end position="11"/>
    </location>
</feature>
<dbReference type="Proteomes" id="UP000689195">
    <property type="component" value="Unassembled WGS sequence"/>
</dbReference>
<reference evidence="2" key="1">
    <citation type="submission" date="2021-01" db="EMBL/GenBank/DDBJ databases">
        <authorList>
            <consortium name="Genoscope - CEA"/>
            <person name="William W."/>
        </authorList>
    </citation>
    <scope>NUCLEOTIDE SEQUENCE</scope>
</reference>
<feature type="compositionally biased region" description="Basic residues" evidence="1">
    <location>
        <begin position="17"/>
        <end position="26"/>
    </location>
</feature>
<dbReference type="AlphaFoldDB" id="A0A8S1RZB3"/>
<gene>
    <name evidence="2" type="ORF">PPENT_87.1.T0010697</name>
</gene>
<evidence type="ECO:0000256" key="1">
    <source>
        <dbReference type="SAM" id="MobiDB-lite"/>
    </source>
</evidence>
<evidence type="ECO:0000313" key="2">
    <source>
        <dbReference type="EMBL" id="CAD8132593.1"/>
    </source>
</evidence>
<proteinExistence type="predicted"/>
<comment type="caution">
    <text evidence="2">The sequence shown here is derived from an EMBL/GenBank/DDBJ whole genome shotgun (WGS) entry which is preliminary data.</text>
</comment>
<protein>
    <submittedName>
        <fullName evidence="2">Uncharacterized protein</fullName>
    </submittedName>
</protein>
<feature type="region of interest" description="Disordered" evidence="1">
    <location>
        <begin position="1"/>
        <end position="32"/>
    </location>
</feature>
<name>A0A8S1RZB3_9CILI</name>
<sequence length="98" mass="12148">MQKYNGRSSLKTNDKLKKIHKNHKSFSNHTNMKQEHILLQQTNKRHLQYQNVDLELQNQKKDILKNRRKKIKTYKRSRRLVFKIRKQSQRAIYFEIRN</sequence>
<dbReference type="EMBL" id="CAJJDO010000001">
    <property type="protein sequence ID" value="CAD8132593.1"/>
    <property type="molecule type" value="Genomic_DNA"/>
</dbReference>
<organism evidence="2 3">
    <name type="scientific">Paramecium pentaurelia</name>
    <dbReference type="NCBI Taxonomy" id="43138"/>
    <lineage>
        <taxon>Eukaryota</taxon>
        <taxon>Sar</taxon>
        <taxon>Alveolata</taxon>
        <taxon>Ciliophora</taxon>
        <taxon>Intramacronucleata</taxon>
        <taxon>Oligohymenophorea</taxon>
        <taxon>Peniculida</taxon>
        <taxon>Parameciidae</taxon>
        <taxon>Paramecium</taxon>
    </lineage>
</organism>
<keyword evidence="3" id="KW-1185">Reference proteome</keyword>
<accession>A0A8S1RZB3</accession>